<dbReference type="EMBL" id="BGPR01002688">
    <property type="protein sequence ID" value="GBM77420.1"/>
    <property type="molecule type" value="Genomic_DNA"/>
</dbReference>
<evidence type="ECO:0000313" key="2">
    <source>
        <dbReference type="EMBL" id="GBM77420.1"/>
    </source>
</evidence>
<comment type="caution">
    <text evidence="2">The sequence shown here is derived from an EMBL/GenBank/DDBJ whole genome shotgun (WGS) entry which is preliminary data.</text>
</comment>
<organism evidence="2 3">
    <name type="scientific">Araneus ventricosus</name>
    <name type="common">Orbweaver spider</name>
    <name type="synonym">Epeira ventricosa</name>
    <dbReference type="NCBI Taxonomy" id="182803"/>
    <lineage>
        <taxon>Eukaryota</taxon>
        <taxon>Metazoa</taxon>
        <taxon>Ecdysozoa</taxon>
        <taxon>Arthropoda</taxon>
        <taxon>Chelicerata</taxon>
        <taxon>Arachnida</taxon>
        <taxon>Araneae</taxon>
        <taxon>Araneomorphae</taxon>
        <taxon>Entelegynae</taxon>
        <taxon>Araneoidea</taxon>
        <taxon>Araneidae</taxon>
        <taxon>Araneus</taxon>
    </lineage>
</organism>
<keyword evidence="1" id="KW-1133">Transmembrane helix</keyword>
<keyword evidence="1" id="KW-0472">Membrane</keyword>
<name>A0A4Y2IIN9_ARAVE</name>
<reference evidence="2 3" key="1">
    <citation type="journal article" date="2019" name="Sci. Rep.">
        <title>Orb-weaving spider Araneus ventricosus genome elucidates the spidroin gene catalogue.</title>
        <authorList>
            <person name="Kono N."/>
            <person name="Nakamura H."/>
            <person name="Ohtoshi R."/>
            <person name="Moran D.A.P."/>
            <person name="Shinohara A."/>
            <person name="Yoshida Y."/>
            <person name="Fujiwara M."/>
            <person name="Mori M."/>
            <person name="Tomita M."/>
            <person name="Arakawa K."/>
        </authorList>
    </citation>
    <scope>NUCLEOTIDE SEQUENCE [LARGE SCALE GENOMIC DNA]</scope>
</reference>
<keyword evidence="1" id="KW-0812">Transmembrane</keyword>
<dbReference type="AlphaFoldDB" id="A0A4Y2IIN9"/>
<sequence>MGNETADSPARGAVSEGISTPAPLPLCYTRNILLRDILYHCLPEWSFSRIPPLNIISGPDLRLCSVLSMDLLQLICTDFICDPQIHAVVEKWALHFNSQRHVRSPLLGIFLLLAVPIYYFGKKKKGILKNAHSRAKLNNLIKFLLEYDSLLNGSPDS</sequence>
<keyword evidence="3" id="KW-1185">Reference proteome</keyword>
<evidence type="ECO:0000313" key="3">
    <source>
        <dbReference type="Proteomes" id="UP000499080"/>
    </source>
</evidence>
<dbReference type="Proteomes" id="UP000499080">
    <property type="component" value="Unassembled WGS sequence"/>
</dbReference>
<feature type="transmembrane region" description="Helical" evidence="1">
    <location>
        <begin position="102"/>
        <end position="120"/>
    </location>
</feature>
<evidence type="ECO:0000256" key="1">
    <source>
        <dbReference type="SAM" id="Phobius"/>
    </source>
</evidence>
<accession>A0A4Y2IIN9</accession>
<gene>
    <name evidence="2" type="ORF">AVEN_65454_1</name>
</gene>
<proteinExistence type="predicted"/>
<protein>
    <submittedName>
        <fullName evidence="2">Uncharacterized protein</fullName>
    </submittedName>
</protein>